<dbReference type="Pfam" id="PF14292">
    <property type="entry name" value="SusE"/>
    <property type="match status" value="2"/>
</dbReference>
<proteinExistence type="predicted"/>
<feature type="domain" description="SusE outer membrane protein" evidence="1">
    <location>
        <begin position="148"/>
        <end position="252"/>
    </location>
</feature>
<dbReference type="Proteomes" id="UP001500507">
    <property type="component" value="Unassembled WGS sequence"/>
</dbReference>
<evidence type="ECO:0000313" key="2">
    <source>
        <dbReference type="EMBL" id="GAA0872328.1"/>
    </source>
</evidence>
<organism evidence="2 3">
    <name type="scientific">Gangjinia marincola</name>
    <dbReference type="NCBI Taxonomy" id="578463"/>
    <lineage>
        <taxon>Bacteria</taxon>
        <taxon>Pseudomonadati</taxon>
        <taxon>Bacteroidota</taxon>
        <taxon>Flavobacteriia</taxon>
        <taxon>Flavobacteriales</taxon>
        <taxon>Flavobacteriaceae</taxon>
        <taxon>Gangjinia</taxon>
    </lineage>
</organism>
<gene>
    <name evidence="2" type="ORF">GCM10009117_14750</name>
</gene>
<reference evidence="2 3" key="1">
    <citation type="journal article" date="2019" name="Int. J. Syst. Evol. Microbiol.">
        <title>The Global Catalogue of Microorganisms (GCM) 10K type strain sequencing project: providing services to taxonomists for standard genome sequencing and annotation.</title>
        <authorList>
            <consortium name="The Broad Institute Genomics Platform"/>
            <consortium name="The Broad Institute Genome Sequencing Center for Infectious Disease"/>
            <person name="Wu L."/>
            <person name="Ma J."/>
        </authorList>
    </citation>
    <scope>NUCLEOTIDE SEQUENCE [LARGE SCALE GENOMIC DNA]</scope>
    <source>
        <strain evidence="2 3">JCM 16082</strain>
    </source>
</reference>
<feature type="domain" description="SusE outer membrane protein" evidence="1">
    <location>
        <begin position="40"/>
        <end position="122"/>
    </location>
</feature>
<dbReference type="Gene3D" id="2.60.40.3620">
    <property type="match status" value="2"/>
</dbReference>
<name>A0ABN1MHF9_9FLAO</name>
<dbReference type="EMBL" id="BAAAFG010000014">
    <property type="protein sequence ID" value="GAA0872328.1"/>
    <property type="molecule type" value="Genomic_DNA"/>
</dbReference>
<sequence length="493" mass="53972">MKKYLYLLTILSLLVIVGCEEEATPEFEEDQQVFVINDAGLSSVGLNFSIPQNPAFTLTWQDNLTGSSSYDVEFALTEDFEETATLRTTAEQSFTISVAELNSFLLDQGAVPFQSFPFFLRIVAENDITTENIQYSAITYVDGVNPQFTSISNDTELTLVEDLAEEDVATVTWSDFDNEASVVNVDYVLEAAFAGTDFETVLVAGTTTSDADGDEDDDIENQITWTHEEVNNLANALGVTLGETTMVDLRIKSSLISNNAELVRYSDPVTITVNTYEPTPAGEGPYLFLVGAATAPGWDNNNNNPPVFRNADDSFSYTYTGYFEADAFKMLEERGQWQPQWGTNDGSTLAVNPGDTSDPDVFSVATAGYKTFQVDIVGDSGTFSITDFDASGSPDYTSPGIGLIGSSTPNGWDDDTPMTQSTFDSHLWYITDVVLVDGEAKFRTVGNWDINWGADTSFYGQGTQNGSNIPVTAGTYDVWFNDLDGRYVFILID</sequence>
<evidence type="ECO:0000259" key="1">
    <source>
        <dbReference type="Pfam" id="PF14292"/>
    </source>
</evidence>
<dbReference type="PROSITE" id="PS51257">
    <property type="entry name" value="PROKAR_LIPOPROTEIN"/>
    <property type="match status" value="1"/>
</dbReference>
<dbReference type="InterPro" id="IPR025970">
    <property type="entry name" value="SusE"/>
</dbReference>
<dbReference type="RefSeq" id="WP_343765483.1">
    <property type="nucleotide sequence ID" value="NZ_BAAAFG010000014.1"/>
</dbReference>
<keyword evidence="3" id="KW-1185">Reference proteome</keyword>
<protein>
    <recommendedName>
        <fullName evidence="1">SusE outer membrane protein domain-containing protein</fullName>
    </recommendedName>
</protein>
<evidence type="ECO:0000313" key="3">
    <source>
        <dbReference type="Proteomes" id="UP001500507"/>
    </source>
</evidence>
<accession>A0ABN1MHF9</accession>
<comment type="caution">
    <text evidence="2">The sequence shown here is derived from an EMBL/GenBank/DDBJ whole genome shotgun (WGS) entry which is preliminary data.</text>
</comment>